<accession>A0A2P2PX59</accession>
<proteinExistence type="predicted"/>
<sequence>MPQNYEPFPQGFKYFESVKGGASHVYLMHLLDVACSNL</sequence>
<dbReference type="EMBL" id="GGEC01078848">
    <property type="protein sequence ID" value="MBX59332.1"/>
    <property type="molecule type" value="Transcribed_RNA"/>
</dbReference>
<name>A0A2P2PX59_RHIMU</name>
<organism evidence="1">
    <name type="scientific">Rhizophora mucronata</name>
    <name type="common">Asiatic mangrove</name>
    <dbReference type="NCBI Taxonomy" id="61149"/>
    <lineage>
        <taxon>Eukaryota</taxon>
        <taxon>Viridiplantae</taxon>
        <taxon>Streptophyta</taxon>
        <taxon>Embryophyta</taxon>
        <taxon>Tracheophyta</taxon>
        <taxon>Spermatophyta</taxon>
        <taxon>Magnoliopsida</taxon>
        <taxon>eudicotyledons</taxon>
        <taxon>Gunneridae</taxon>
        <taxon>Pentapetalae</taxon>
        <taxon>rosids</taxon>
        <taxon>fabids</taxon>
        <taxon>Malpighiales</taxon>
        <taxon>Rhizophoraceae</taxon>
        <taxon>Rhizophora</taxon>
    </lineage>
</organism>
<evidence type="ECO:0000313" key="1">
    <source>
        <dbReference type="EMBL" id="MBX59332.1"/>
    </source>
</evidence>
<reference evidence="1" key="1">
    <citation type="submission" date="2018-02" db="EMBL/GenBank/DDBJ databases">
        <title>Rhizophora mucronata_Transcriptome.</title>
        <authorList>
            <person name="Meera S.P."/>
            <person name="Sreeshan A."/>
            <person name="Augustine A."/>
        </authorList>
    </citation>
    <scope>NUCLEOTIDE SEQUENCE</scope>
    <source>
        <tissue evidence="1">Leaf</tissue>
    </source>
</reference>
<protein>
    <submittedName>
        <fullName evidence="1">Uncharacterized protein</fullName>
    </submittedName>
</protein>
<dbReference type="AlphaFoldDB" id="A0A2P2PX59"/>